<dbReference type="RefSeq" id="WP_241222959.1">
    <property type="nucleotide sequence ID" value="NZ_QXGK01000027.1"/>
</dbReference>
<dbReference type="AlphaFoldDB" id="A0A430FEZ3"/>
<accession>A0A430FEZ3</accession>
<protein>
    <submittedName>
        <fullName evidence="2">Uncharacterized protein</fullName>
    </submittedName>
</protein>
<evidence type="ECO:0000313" key="3">
    <source>
        <dbReference type="Proteomes" id="UP000287470"/>
    </source>
</evidence>
<sequence length="103" mass="11325">MRGADLPDHLVSVGDFNQGGTSKTFSSISEGNPPAAPKNKPHTVSISPEDYIKPTEARENFTLQLEAEQRLANSNGEYLTHEQVFGEPTFNYSDTDLVDVEID</sequence>
<evidence type="ECO:0000313" key="2">
    <source>
        <dbReference type="EMBL" id="RSX51406.1"/>
    </source>
</evidence>
<gene>
    <name evidence="2" type="ORF">D2E24_1872</name>
</gene>
<feature type="compositionally biased region" description="Polar residues" evidence="1">
    <location>
        <begin position="18"/>
        <end position="30"/>
    </location>
</feature>
<dbReference type="EMBL" id="QXGK01000027">
    <property type="protein sequence ID" value="RSX51406.1"/>
    <property type="molecule type" value="Genomic_DNA"/>
</dbReference>
<reference evidence="2 3" key="1">
    <citation type="submission" date="2018-09" db="EMBL/GenBank/DDBJ databases">
        <title>Characterization of the phylogenetic diversity of five novel species belonging to the genus Bifidobacterium.</title>
        <authorList>
            <person name="Lugli G.A."/>
            <person name="Duranti S."/>
            <person name="Milani C."/>
        </authorList>
    </citation>
    <scope>NUCLEOTIDE SEQUENCE [LARGE SCALE GENOMIC DNA]</scope>
    <source>
        <strain evidence="2 3">2033B</strain>
    </source>
</reference>
<feature type="region of interest" description="Disordered" evidence="1">
    <location>
        <begin position="1"/>
        <end position="46"/>
    </location>
</feature>
<organism evidence="2 3">
    <name type="scientific">Bifidobacterium samirii</name>
    <dbReference type="NCBI Taxonomy" id="2306974"/>
    <lineage>
        <taxon>Bacteria</taxon>
        <taxon>Bacillati</taxon>
        <taxon>Actinomycetota</taxon>
        <taxon>Actinomycetes</taxon>
        <taxon>Bifidobacteriales</taxon>
        <taxon>Bifidobacteriaceae</taxon>
        <taxon>Bifidobacterium</taxon>
    </lineage>
</organism>
<evidence type="ECO:0000256" key="1">
    <source>
        <dbReference type="SAM" id="MobiDB-lite"/>
    </source>
</evidence>
<proteinExistence type="predicted"/>
<keyword evidence="3" id="KW-1185">Reference proteome</keyword>
<comment type="caution">
    <text evidence="2">The sequence shown here is derived from an EMBL/GenBank/DDBJ whole genome shotgun (WGS) entry which is preliminary data.</text>
</comment>
<dbReference type="Proteomes" id="UP000287470">
    <property type="component" value="Unassembled WGS sequence"/>
</dbReference>
<name>A0A430FEZ3_9BIFI</name>